<dbReference type="InterPro" id="IPR052514">
    <property type="entry name" value="SAM-dependent_MTase"/>
</dbReference>
<proteinExistence type="predicted"/>
<keyword evidence="2" id="KW-0808">Transferase</keyword>
<dbReference type="AlphaFoldDB" id="A0A420DTR9"/>
<reference evidence="2 3" key="1">
    <citation type="submission" date="2018-09" db="EMBL/GenBank/DDBJ databases">
        <title>Genomic Encyclopedia of Archaeal and Bacterial Type Strains, Phase II (KMG-II): from individual species to whole genera.</title>
        <authorList>
            <person name="Goeker M."/>
        </authorList>
    </citation>
    <scope>NUCLEOTIDE SEQUENCE [LARGE SCALE GENOMIC DNA]</scope>
    <source>
        <strain evidence="2 3">DSM 11458</strain>
    </source>
</reference>
<accession>A0A420DTR9</accession>
<dbReference type="InterPro" id="IPR006342">
    <property type="entry name" value="FkbM_mtfrase"/>
</dbReference>
<dbReference type="PANTHER" id="PTHR34203:SF15">
    <property type="entry name" value="SLL1173 PROTEIN"/>
    <property type="match status" value="1"/>
</dbReference>
<dbReference type="PANTHER" id="PTHR34203">
    <property type="entry name" value="METHYLTRANSFERASE, FKBM FAMILY PROTEIN"/>
    <property type="match status" value="1"/>
</dbReference>
<name>A0A420DTR9_9RHOB</name>
<protein>
    <submittedName>
        <fullName evidence="2">FkbM family methyltransferase</fullName>
    </submittedName>
</protein>
<dbReference type="SUPFAM" id="SSF53335">
    <property type="entry name" value="S-adenosyl-L-methionine-dependent methyltransferases"/>
    <property type="match status" value="1"/>
</dbReference>
<dbReference type="RefSeq" id="WP_025060959.1">
    <property type="nucleotide sequence ID" value="NZ_RAQK01000001.1"/>
</dbReference>
<gene>
    <name evidence="2" type="ORF">C8N30_2181</name>
</gene>
<comment type="caution">
    <text evidence="2">The sequence shown here is derived from an EMBL/GenBank/DDBJ whole genome shotgun (WGS) entry which is preliminary data.</text>
</comment>
<organism evidence="2 3">
    <name type="scientific">Sulfitobacter guttiformis</name>
    <dbReference type="NCBI Taxonomy" id="74349"/>
    <lineage>
        <taxon>Bacteria</taxon>
        <taxon>Pseudomonadati</taxon>
        <taxon>Pseudomonadota</taxon>
        <taxon>Alphaproteobacteria</taxon>
        <taxon>Rhodobacterales</taxon>
        <taxon>Roseobacteraceae</taxon>
        <taxon>Sulfitobacter</taxon>
    </lineage>
</organism>
<dbReference type="NCBIfam" id="TIGR01444">
    <property type="entry name" value="fkbM_fam"/>
    <property type="match status" value="1"/>
</dbReference>
<dbReference type="Gene3D" id="3.40.50.150">
    <property type="entry name" value="Vaccinia Virus protein VP39"/>
    <property type="match status" value="1"/>
</dbReference>
<feature type="domain" description="Methyltransferase FkbM" evidence="1">
    <location>
        <begin position="41"/>
        <end position="170"/>
    </location>
</feature>
<sequence length="251" mass="27214">MRHSKSGIGRSLDVYYRDLARTERMDRLNSHFVSSGDLVFDIGAHVGDRTASFLRLGATVVSLEPQPRVFRALRLIHGRNPQATLRAQAVGAVAGELEMFLNSENPTISTLSPDLIAAAQNAQGWKGQTWDARHIAPVVTLDQLVTTYGSPGFVKIDVEGHEAEVLAGLSAPLPLLSFEFTTIQRDVAHKCIARLSGLGDYKFNLSFGEDHTLVYSNWTNAGAISAQIAALPESANSGDIYARLVMDNGIP</sequence>
<dbReference type="InterPro" id="IPR029063">
    <property type="entry name" value="SAM-dependent_MTases_sf"/>
</dbReference>
<dbReference type="OrthoDB" id="4104638at2"/>
<keyword evidence="2" id="KW-0489">Methyltransferase</keyword>
<dbReference type="Proteomes" id="UP000284407">
    <property type="component" value="Unassembled WGS sequence"/>
</dbReference>
<evidence type="ECO:0000313" key="3">
    <source>
        <dbReference type="Proteomes" id="UP000284407"/>
    </source>
</evidence>
<dbReference type="GO" id="GO:0032259">
    <property type="term" value="P:methylation"/>
    <property type="evidence" value="ECO:0007669"/>
    <property type="project" value="UniProtKB-KW"/>
</dbReference>
<dbReference type="EMBL" id="RAQK01000001">
    <property type="protein sequence ID" value="RKE97570.1"/>
    <property type="molecule type" value="Genomic_DNA"/>
</dbReference>
<evidence type="ECO:0000313" key="2">
    <source>
        <dbReference type="EMBL" id="RKE97570.1"/>
    </source>
</evidence>
<dbReference type="Pfam" id="PF05050">
    <property type="entry name" value="Methyltransf_21"/>
    <property type="match status" value="1"/>
</dbReference>
<keyword evidence="3" id="KW-1185">Reference proteome</keyword>
<dbReference type="STRING" id="1443111.Z949_244"/>
<dbReference type="GO" id="GO:0008168">
    <property type="term" value="F:methyltransferase activity"/>
    <property type="evidence" value="ECO:0007669"/>
    <property type="project" value="UniProtKB-KW"/>
</dbReference>
<evidence type="ECO:0000259" key="1">
    <source>
        <dbReference type="Pfam" id="PF05050"/>
    </source>
</evidence>